<name>A0A549T4N1_9HYPH</name>
<dbReference type="EMBL" id="VJMG01000049">
    <property type="protein sequence ID" value="TRL36770.1"/>
    <property type="molecule type" value="Genomic_DNA"/>
</dbReference>
<comment type="caution">
    <text evidence="2">The sequence shown here is derived from an EMBL/GenBank/DDBJ whole genome shotgun (WGS) entry which is preliminary data.</text>
</comment>
<organism evidence="2 3">
    <name type="scientific">Rhizobium straminoryzae</name>
    <dbReference type="NCBI Taxonomy" id="1387186"/>
    <lineage>
        <taxon>Bacteria</taxon>
        <taxon>Pseudomonadati</taxon>
        <taxon>Pseudomonadota</taxon>
        <taxon>Alphaproteobacteria</taxon>
        <taxon>Hyphomicrobiales</taxon>
        <taxon>Rhizobiaceae</taxon>
        <taxon>Rhizobium/Agrobacterium group</taxon>
        <taxon>Rhizobium</taxon>
    </lineage>
</organism>
<gene>
    <name evidence="2" type="ORF">FNA46_17185</name>
</gene>
<feature type="compositionally biased region" description="Polar residues" evidence="1">
    <location>
        <begin position="72"/>
        <end position="88"/>
    </location>
</feature>
<evidence type="ECO:0000313" key="3">
    <source>
        <dbReference type="Proteomes" id="UP000316801"/>
    </source>
</evidence>
<accession>A0A549T4N1</accession>
<dbReference type="Proteomes" id="UP000316801">
    <property type="component" value="Unassembled WGS sequence"/>
</dbReference>
<keyword evidence="3" id="KW-1185">Reference proteome</keyword>
<protein>
    <submittedName>
        <fullName evidence="2">Uncharacterized protein</fullName>
    </submittedName>
</protein>
<dbReference type="AlphaFoldDB" id="A0A549T4N1"/>
<reference evidence="2 3" key="1">
    <citation type="submission" date="2019-07" db="EMBL/GenBank/DDBJ databases">
        <title>Ln-dependent methylotrophs.</title>
        <authorList>
            <person name="Tani A."/>
        </authorList>
    </citation>
    <scope>NUCLEOTIDE SEQUENCE [LARGE SCALE GENOMIC DNA]</scope>
    <source>
        <strain evidence="2 3">SM12</strain>
    </source>
</reference>
<sequence>MAAAQQTKDATGHGDCTAPAPAAPNGQGSDAGGRNSLSDCNGVLTPPPVGDKDIVTPAPPVGDTPVIRPNAVPSQPASPGDNGSRQGG</sequence>
<feature type="region of interest" description="Disordered" evidence="1">
    <location>
        <begin position="1"/>
        <end position="88"/>
    </location>
</feature>
<evidence type="ECO:0000256" key="1">
    <source>
        <dbReference type="SAM" id="MobiDB-lite"/>
    </source>
</evidence>
<proteinExistence type="predicted"/>
<evidence type="ECO:0000313" key="2">
    <source>
        <dbReference type="EMBL" id="TRL36770.1"/>
    </source>
</evidence>